<evidence type="ECO:0000313" key="5">
    <source>
        <dbReference type="Proteomes" id="UP001589750"/>
    </source>
</evidence>
<dbReference type="Pfam" id="PF01740">
    <property type="entry name" value="STAS"/>
    <property type="match status" value="1"/>
</dbReference>
<dbReference type="EMBL" id="JBHMDG010000010">
    <property type="protein sequence ID" value="MFB9312967.1"/>
    <property type="molecule type" value="Genomic_DNA"/>
</dbReference>
<reference evidence="4 5" key="1">
    <citation type="submission" date="2024-09" db="EMBL/GenBank/DDBJ databases">
        <authorList>
            <person name="Sun Q."/>
            <person name="Mori K."/>
        </authorList>
    </citation>
    <scope>NUCLEOTIDE SEQUENCE [LARGE SCALE GENOMIC DNA]</scope>
    <source>
        <strain evidence="4 5">JCM 9626</strain>
    </source>
</reference>
<feature type="domain" description="STAS" evidence="3">
    <location>
        <begin position="7"/>
        <end position="121"/>
    </location>
</feature>
<dbReference type="CDD" id="cd07043">
    <property type="entry name" value="STAS_anti-anti-sigma_factors"/>
    <property type="match status" value="1"/>
</dbReference>
<dbReference type="InterPro" id="IPR003658">
    <property type="entry name" value="Anti-sigma_ant"/>
</dbReference>
<dbReference type="NCBIfam" id="TIGR00377">
    <property type="entry name" value="ant_ant_sig"/>
    <property type="match status" value="1"/>
</dbReference>
<accession>A0ABV5K888</accession>
<protein>
    <recommendedName>
        <fullName evidence="2">Anti-sigma factor antagonist</fullName>
    </recommendedName>
</protein>
<comment type="caution">
    <text evidence="4">The sequence shown here is derived from an EMBL/GenBank/DDBJ whole genome shotgun (WGS) entry which is preliminary data.</text>
</comment>
<dbReference type="PROSITE" id="PS50801">
    <property type="entry name" value="STAS"/>
    <property type="match status" value="1"/>
</dbReference>
<keyword evidence="5" id="KW-1185">Reference proteome</keyword>
<evidence type="ECO:0000256" key="1">
    <source>
        <dbReference type="ARBA" id="ARBA00009013"/>
    </source>
</evidence>
<dbReference type="SUPFAM" id="SSF52091">
    <property type="entry name" value="SpoIIaa-like"/>
    <property type="match status" value="1"/>
</dbReference>
<proteinExistence type="inferred from homology"/>
<dbReference type="Gene3D" id="3.30.750.24">
    <property type="entry name" value="STAS domain"/>
    <property type="match status" value="1"/>
</dbReference>
<comment type="similarity">
    <text evidence="1 2">Belongs to the anti-sigma-factor antagonist family.</text>
</comment>
<dbReference type="RefSeq" id="WP_140011680.1">
    <property type="nucleotide sequence ID" value="NZ_JBHMDG010000010.1"/>
</dbReference>
<dbReference type="Proteomes" id="UP001589750">
    <property type="component" value="Unassembled WGS sequence"/>
</dbReference>
<gene>
    <name evidence="4" type="ORF">ACFFRI_07920</name>
</gene>
<dbReference type="InterPro" id="IPR002645">
    <property type="entry name" value="STAS_dom"/>
</dbReference>
<sequence>MSASTGFSSSSERHGDCVTLAFAGDVDVLQVGAIRRLLNDALIDGCSLLVIDLSEVTFMDSVGLGVLVATWKRARVLRIDLVVWRPSPPVATVLSLTALDRVLRVDVRDEHPGIDEHRTAAG</sequence>
<dbReference type="PANTHER" id="PTHR33495:SF13">
    <property type="entry name" value="ANTI-SIGMA-F FACTOR ANTAGONIST RSFB"/>
    <property type="match status" value="1"/>
</dbReference>
<organism evidence="4 5">
    <name type="scientific">Nocardioides plantarum</name>
    <dbReference type="NCBI Taxonomy" id="29299"/>
    <lineage>
        <taxon>Bacteria</taxon>
        <taxon>Bacillati</taxon>
        <taxon>Actinomycetota</taxon>
        <taxon>Actinomycetes</taxon>
        <taxon>Propionibacteriales</taxon>
        <taxon>Nocardioidaceae</taxon>
        <taxon>Nocardioides</taxon>
    </lineage>
</organism>
<dbReference type="InterPro" id="IPR036513">
    <property type="entry name" value="STAS_dom_sf"/>
</dbReference>
<evidence type="ECO:0000259" key="3">
    <source>
        <dbReference type="PROSITE" id="PS50801"/>
    </source>
</evidence>
<evidence type="ECO:0000313" key="4">
    <source>
        <dbReference type="EMBL" id="MFB9312967.1"/>
    </source>
</evidence>
<dbReference type="PANTHER" id="PTHR33495">
    <property type="entry name" value="ANTI-SIGMA FACTOR ANTAGONIST TM_1081-RELATED-RELATED"/>
    <property type="match status" value="1"/>
</dbReference>
<name>A0ABV5K888_9ACTN</name>
<evidence type="ECO:0000256" key="2">
    <source>
        <dbReference type="RuleBase" id="RU003749"/>
    </source>
</evidence>